<dbReference type="GO" id="GO:0016787">
    <property type="term" value="F:hydrolase activity"/>
    <property type="evidence" value="ECO:0007669"/>
    <property type="project" value="UniProtKB-KW"/>
</dbReference>
<name>A0AAW7Y7V9_9GAMM</name>
<dbReference type="AlphaFoldDB" id="A0AAW7Y7V9"/>
<dbReference type="EMBL" id="JAUOPU010000029">
    <property type="protein sequence ID" value="MDO6544718.1"/>
    <property type="molecule type" value="Genomic_DNA"/>
</dbReference>
<organism evidence="3 4">
    <name type="scientific">Photobacterium sanguinicancri</name>
    <dbReference type="NCBI Taxonomy" id="875932"/>
    <lineage>
        <taxon>Bacteria</taxon>
        <taxon>Pseudomonadati</taxon>
        <taxon>Pseudomonadota</taxon>
        <taxon>Gammaproteobacteria</taxon>
        <taxon>Vibrionales</taxon>
        <taxon>Vibrionaceae</taxon>
        <taxon>Photobacterium</taxon>
    </lineage>
</organism>
<accession>A0AAW7Y7V9</accession>
<feature type="chain" id="PRO_5043756785" evidence="1">
    <location>
        <begin position="28"/>
        <end position="414"/>
    </location>
</feature>
<feature type="domain" description="Beta-lactamase-related" evidence="2">
    <location>
        <begin position="130"/>
        <end position="391"/>
    </location>
</feature>
<evidence type="ECO:0000256" key="1">
    <source>
        <dbReference type="SAM" id="SignalP"/>
    </source>
</evidence>
<comment type="caution">
    <text evidence="3">The sequence shown here is derived from an EMBL/GenBank/DDBJ whole genome shotgun (WGS) entry which is preliminary data.</text>
</comment>
<protein>
    <submittedName>
        <fullName evidence="3">Serine hydrolase</fullName>
    </submittedName>
</protein>
<dbReference type="PANTHER" id="PTHR43283">
    <property type="entry name" value="BETA-LACTAMASE-RELATED"/>
    <property type="match status" value="1"/>
</dbReference>
<dbReference type="Gene3D" id="3.40.710.10">
    <property type="entry name" value="DD-peptidase/beta-lactamase superfamily"/>
    <property type="match status" value="1"/>
</dbReference>
<keyword evidence="1" id="KW-0732">Signal</keyword>
<gene>
    <name evidence="3" type="ORF">Q4568_19450</name>
</gene>
<sequence length="414" mass="45270">MLIKSLNTFSAAAVFTLLTSFSQNVHADTQVTLNDFYRPFELSEITPQNMQTWPYYRYTSMNWDDYGLFGTVTILAAREPAKLVSAQKGFDIEQDLGDGRKLVESLTATQTKGFLILKNNEVLAEFYDNGFTQNQTQLLQSSSKTYAGIVVSTLIDEGKIDPAATIDSYLPDFKDSKLGKATVQQVLDMQSGLLPATDYHVPGGEAFMFEAEQGLKLGETVGHRNAIITTKAQNAPGEVYTYNDKNTDLLAILAEAVSGQHFNKLLSSMFNDFGATSNGSIALTVDGTASPSYGISSSLRDYGLFHQWIAQGKAPKSFYDSVHDTKKDLLAKSEKGKGMAAGLGTLVTYGSQGWYLPEHKIIVSIGSYGQVGFSDMKSGVSVVFMQDWEDNGVAEKLAQNLTNALFVIEKLSQN</sequence>
<evidence type="ECO:0000313" key="3">
    <source>
        <dbReference type="EMBL" id="MDO6544718.1"/>
    </source>
</evidence>
<proteinExistence type="predicted"/>
<dbReference type="InterPro" id="IPR001466">
    <property type="entry name" value="Beta-lactam-related"/>
</dbReference>
<dbReference type="PANTHER" id="PTHR43283:SF7">
    <property type="entry name" value="BETA-LACTAMASE-RELATED DOMAIN-CONTAINING PROTEIN"/>
    <property type="match status" value="1"/>
</dbReference>
<keyword evidence="3" id="KW-0378">Hydrolase</keyword>
<reference evidence="3" key="1">
    <citation type="submission" date="2023-07" db="EMBL/GenBank/DDBJ databases">
        <title>Genome content predicts the carbon catabolic preferences of heterotrophic bacteria.</title>
        <authorList>
            <person name="Gralka M."/>
        </authorList>
    </citation>
    <scope>NUCLEOTIDE SEQUENCE</scope>
    <source>
        <strain evidence="3">G2M05</strain>
    </source>
</reference>
<dbReference type="Pfam" id="PF00144">
    <property type="entry name" value="Beta-lactamase"/>
    <property type="match status" value="1"/>
</dbReference>
<dbReference type="Proteomes" id="UP001170624">
    <property type="component" value="Unassembled WGS sequence"/>
</dbReference>
<dbReference type="RefSeq" id="WP_303501107.1">
    <property type="nucleotide sequence ID" value="NZ_JAUOPU010000029.1"/>
</dbReference>
<evidence type="ECO:0000313" key="4">
    <source>
        <dbReference type="Proteomes" id="UP001170624"/>
    </source>
</evidence>
<evidence type="ECO:0000259" key="2">
    <source>
        <dbReference type="Pfam" id="PF00144"/>
    </source>
</evidence>
<dbReference type="SUPFAM" id="SSF56601">
    <property type="entry name" value="beta-lactamase/transpeptidase-like"/>
    <property type="match status" value="1"/>
</dbReference>
<feature type="signal peptide" evidence="1">
    <location>
        <begin position="1"/>
        <end position="27"/>
    </location>
</feature>
<dbReference type="InterPro" id="IPR050789">
    <property type="entry name" value="Diverse_Enzym_Activities"/>
</dbReference>
<dbReference type="InterPro" id="IPR012338">
    <property type="entry name" value="Beta-lactam/transpept-like"/>
</dbReference>